<evidence type="ECO:0000259" key="1">
    <source>
        <dbReference type="SMART" id="SM00421"/>
    </source>
</evidence>
<dbReference type="RefSeq" id="WP_136354948.1">
    <property type="nucleotide sequence ID" value="NZ_SSNY01000002.1"/>
</dbReference>
<gene>
    <name evidence="2" type="ORF">E6C48_05790</name>
</gene>
<name>A0ABY2QB03_9HYPH</name>
<dbReference type="SMART" id="SM00421">
    <property type="entry name" value="HTH_LUXR"/>
    <property type="match status" value="1"/>
</dbReference>
<keyword evidence="3" id="KW-1185">Reference proteome</keyword>
<organism evidence="2 3">
    <name type="scientific">Ollibium composti</name>
    <dbReference type="NCBI Taxonomy" id="2675109"/>
    <lineage>
        <taxon>Bacteria</taxon>
        <taxon>Pseudomonadati</taxon>
        <taxon>Pseudomonadota</taxon>
        <taxon>Alphaproteobacteria</taxon>
        <taxon>Hyphomicrobiales</taxon>
        <taxon>Phyllobacteriaceae</taxon>
        <taxon>Ollibium</taxon>
    </lineage>
</organism>
<dbReference type="InterPro" id="IPR000792">
    <property type="entry name" value="Tscrpt_reg_LuxR_C"/>
</dbReference>
<sequence>MFDQKFITDTSAQIAEIADGAVFDATAWDDFIEILGGAFPGACIAFQHYDLRRLRIEYDRILNLGPDYQASYRQHYSGLNPWVQPLRAAPSGTVLVSERDCPSSSFSHTEFYNWLPRDLRAATALILETNRENLAFVGLNYGIDRAGIYDEPALELLRRISRPLSRSMQATRLFGQTVDRERSAAALVSRSGDVACVVDDQLRVRDANPAAELEFRRQKLVTIRAGCFCVTAPGINGWLSDTLRLLAAGLEPDATTRIFLTDGSYQIGVVPLPKRVEIRSPFYGRPLFLLVLRNLSKPAETDTMDELGAAFGLTRAERRLCEMLLLGNSLKESADMLEIAFETARQRLKAIFHKTGIHKQSELIALLGRLL</sequence>
<proteinExistence type="predicted"/>
<feature type="domain" description="HTH luxR-type" evidence="1">
    <location>
        <begin position="310"/>
        <end position="367"/>
    </location>
</feature>
<accession>A0ABY2QB03</accession>
<dbReference type="EMBL" id="SSNY01000002">
    <property type="protein sequence ID" value="THF59156.1"/>
    <property type="molecule type" value="Genomic_DNA"/>
</dbReference>
<dbReference type="InterPro" id="IPR016032">
    <property type="entry name" value="Sig_transdc_resp-reg_C-effctor"/>
</dbReference>
<reference evidence="2 3" key="1">
    <citation type="submission" date="2019-04" db="EMBL/GenBank/DDBJ databases">
        <title>Mesorhizobium composti sp. nov., isolated from compost.</title>
        <authorList>
            <person name="Lin S.-Y."/>
            <person name="Hameed A."/>
            <person name="Hsieh Y.-T."/>
            <person name="Young C.-C."/>
        </authorList>
    </citation>
    <scope>NUCLEOTIDE SEQUENCE [LARGE SCALE GENOMIC DNA]</scope>
    <source>
        <strain evidence="2 3">CC-YTH430</strain>
    </source>
</reference>
<evidence type="ECO:0000313" key="3">
    <source>
        <dbReference type="Proteomes" id="UP000306441"/>
    </source>
</evidence>
<dbReference type="Gene3D" id="1.10.10.10">
    <property type="entry name" value="Winged helix-like DNA-binding domain superfamily/Winged helix DNA-binding domain"/>
    <property type="match status" value="1"/>
</dbReference>
<evidence type="ECO:0000313" key="2">
    <source>
        <dbReference type="EMBL" id="THF59156.1"/>
    </source>
</evidence>
<dbReference type="Proteomes" id="UP000306441">
    <property type="component" value="Unassembled WGS sequence"/>
</dbReference>
<dbReference type="InterPro" id="IPR036388">
    <property type="entry name" value="WH-like_DNA-bd_sf"/>
</dbReference>
<dbReference type="SUPFAM" id="SSF46894">
    <property type="entry name" value="C-terminal effector domain of the bipartite response regulators"/>
    <property type="match status" value="1"/>
</dbReference>
<comment type="caution">
    <text evidence="2">The sequence shown here is derived from an EMBL/GenBank/DDBJ whole genome shotgun (WGS) entry which is preliminary data.</text>
</comment>
<protein>
    <submittedName>
        <fullName evidence="2">Helix-turn-helix transcriptional regulator</fullName>
    </submittedName>
</protein>